<feature type="active site" description="Proton donor/acceptor" evidence="10">
    <location>
        <position position="228"/>
    </location>
</feature>
<sequence>MTVQYGSPDYYLECERNSVRSIPITIFTSSTISTAYNLAVLMADYRNPFSYQPWREKRSFAAMFDILEADIVVMQETKIQRKDLQDDMVLVPGWDCYFSLPKYKKGYSGVAIYTRQSACAPIRAEEGITGILCPPNSSTSYVDLPENDRIGGYPTCAQLSRSPVDAATLDSEGRCVILEFPAFVLIGVYSPATRDQSRDDFRLGFLNTLDARIRNLIEDGKRVILTGDLNIARDDIDMANAEEQMRKYGLAGIEFVALPSRRLLNQLLVGGKVFGERDEGREKPVMWDICRAFNEGRKGMYTHWEQKINARPGNFGSRIDYVLCSHDMKDWFCESNIQEGLLGSDHCPVYAVIKDSIQLGDREVHTSDLVNPSGVFKDGKRLKDYSAKSIPALSAKLIPEFDRRRNIRDMFTRKPSLLSESSRESLAVDHGNEFPPMQDPTNNGGITGDEPATPPQTQDAEVFPTINSAKTSASPGKLSGAKRPATEASSSKAIKRNKPTGAPPSAQNTGKGQQSLKGFFKPKTPASSGGKTEPTSEVAGPATPSEETGNDGLQNSPPRQVQAIVMQPTSPPNKRDLAHRESRTRGANDSIDPDDFVADEETEIHDPIVAKESWSKLFSKRHPPKCEGHEEHCIRLTTKKPGVNCGRAFWICPR</sequence>
<evidence type="ECO:0000256" key="14">
    <source>
        <dbReference type="SAM" id="MobiDB-lite"/>
    </source>
</evidence>
<dbReference type="GO" id="GO:0003906">
    <property type="term" value="F:DNA-(apurinic or apyrimidinic site) endonuclease activity"/>
    <property type="evidence" value="ECO:0007669"/>
    <property type="project" value="TreeGrafter"/>
</dbReference>
<keyword evidence="8 11" id="KW-0460">Magnesium</keyword>
<evidence type="ECO:0000256" key="4">
    <source>
        <dbReference type="ARBA" id="ARBA00022723"/>
    </source>
</evidence>
<feature type="site" description="Interaction with DNA substrate" evidence="12">
    <location>
        <position position="346"/>
    </location>
</feature>
<dbReference type="GO" id="GO:0003677">
    <property type="term" value="F:DNA binding"/>
    <property type="evidence" value="ECO:0007669"/>
    <property type="project" value="InterPro"/>
</dbReference>
<feature type="binding site" evidence="11">
    <location>
        <position position="346"/>
    </location>
    <ligand>
        <name>Mg(2+)</name>
        <dbReference type="ChEBI" id="CHEBI:18420"/>
        <label>1</label>
    </ligand>
</feature>
<reference evidence="16" key="1">
    <citation type="submission" date="2021-03" db="EMBL/GenBank/DDBJ databases">
        <title>Comparative genomics and phylogenomic investigation of the class Geoglossomycetes provide insights into ecological specialization and systematics.</title>
        <authorList>
            <person name="Melie T."/>
            <person name="Pirro S."/>
            <person name="Miller A.N."/>
            <person name="Quandt A."/>
        </authorList>
    </citation>
    <scope>NUCLEOTIDE SEQUENCE</scope>
    <source>
        <strain evidence="16">GBOQ0MN5Z8</strain>
    </source>
</reference>
<evidence type="ECO:0000256" key="7">
    <source>
        <dbReference type="ARBA" id="ARBA00022833"/>
    </source>
</evidence>
<dbReference type="PROSITE" id="PS00728">
    <property type="entry name" value="AP_NUCLEASE_F1_3"/>
    <property type="match status" value="1"/>
</dbReference>
<evidence type="ECO:0000256" key="5">
    <source>
        <dbReference type="ARBA" id="ARBA00022771"/>
    </source>
</evidence>
<feature type="binding site" evidence="11">
    <location>
        <position position="230"/>
    </location>
    <ligand>
        <name>Mg(2+)</name>
        <dbReference type="ChEBI" id="CHEBI:18420"/>
        <label>1</label>
    </ligand>
</feature>
<feature type="site" description="Transition state stabilizer" evidence="12">
    <location>
        <position position="230"/>
    </location>
</feature>
<comment type="similarity">
    <text evidence="2">Belongs to the DNA repair enzymes AP/ExoA family.</text>
</comment>
<dbReference type="InterPro" id="IPR020847">
    <property type="entry name" value="AP_endonuclease_F1_BS"/>
</dbReference>
<keyword evidence="11" id="KW-0464">Manganese</keyword>
<keyword evidence="4 11" id="KW-0479">Metal-binding</keyword>
<evidence type="ECO:0000256" key="11">
    <source>
        <dbReference type="PIRSR" id="PIRSR604808-2"/>
    </source>
</evidence>
<dbReference type="OrthoDB" id="391817at2759"/>
<keyword evidence="6" id="KW-0378">Hydrolase</keyword>
<dbReference type="Proteomes" id="UP000698800">
    <property type="component" value="Unassembled WGS sequence"/>
</dbReference>
<dbReference type="GO" id="GO:0008081">
    <property type="term" value="F:phosphoric diester hydrolase activity"/>
    <property type="evidence" value="ECO:0007669"/>
    <property type="project" value="TreeGrafter"/>
</dbReference>
<dbReference type="PANTHER" id="PTHR22748">
    <property type="entry name" value="AP ENDONUCLEASE"/>
    <property type="match status" value="1"/>
</dbReference>
<feature type="binding site" evidence="11">
    <location>
        <position position="228"/>
    </location>
    <ligand>
        <name>Mg(2+)</name>
        <dbReference type="ChEBI" id="CHEBI:18420"/>
        <label>1</label>
    </ligand>
</feature>
<feature type="compositionally biased region" description="Basic and acidic residues" evidence="14">
    <location>
        <begin position="573"/>
        <end position="586"/>
    </location>
</feature>
<dbReference type="GO" id="GO:0006284">
    <property type="term" value="P:base-excision repair"/>
    <property type="evidence" value="ECO:0007669"/>
    <property type="project" value="TreeGrafter"/>
</dbReference>
<keyword evidence="5 13" id="KW-0863">Zinc-finger</keyword>
<proteinExistence type="inferred from homology"/>
<dbReference type="GO" id="GO:0005634">
    <property type="term" value="C:nucleus"/>
    <property type="evidence" value="ECO:0007669"/>
    <property type="project" value="TreeGrafter"/>
</dbReference>
<dbReference type="InterPro" id="IPR010666">
    <property type="entry name" value="Znf_GRF"/>
</dbReference>
<name>A0A9P8KZY3_9PEZI</name>
<keyword evidence="17" id="KW-1185">Reference proteome</keyword>
<dbReference type="EMBL" id="JAGHQL010000220">
    <property type="protein sequence ID" value="KAH0536258.1"/>
    <property type="molecule type" value="Genomic_DNA"/>
</dbReference>
<comment type="cofactor">
    <cofactor evidence="1">
        <name>Mn(2+)</name>
        <dbReference type="ChEBI" id="CHEBI:29035"/>
    </cofactor>
</comment>
<dbReference type="FunFam" id="3.60.10.10:FF:000079">
    <property type="entry name" value="DNA-(apurinic or apyrimidinic site) lyase"/>
    <property type="match status" value="1"/>
</dbReference>
<feature type="compositionally biased region" description="Polar residues" evidence="14">
    <location>
        <begin position="505"/>
        <end position="516"/>
    </location>
</feature>
<feature type="compositionally biased region" description="Polar residues" evidence="14">
    <location>
        <begin position="455"/>
        <end position="474"/>
    </location>
</feature>
<evidence type="ECO:0000256" key="9">
    <source>
        <dbReference type="ARBA" id="ARBA00023242"/>
    </source>
</evidence>
<protein>
    <recommendedName>
        <fullName evidence="3">DNA-(apurinic or apyrimidinic site) endonuclease 2</fullName>
    </recommendedName>
</protein>
<keyword evidence="7" id="KW-0862">Zinc</keyword>
<dbReference type="GO" id="GO:0008311">
    <property type="term" value="F:double-stranded DNA 3'-5' DNA exonuclease activity"/>
    <property type="evidence" value="ECO:0007669"/>
    <property type="project" value="TreeGrafter"/>
</dbReference>
<dbReference type="InterPro" id="IPR020848">
    <property type="entry name" value="AP_endonuclease_F1_CS"/>
</dbReference>
<feature type="binding site" evidence="11">
    <location>
        <position position="345"/>
    </location>
    <ligand>
        <name>Mg(2+)</name>
        <dbReference type="ChEBI" id="CHEBI:18420"/>
        <label>1</label>
    </ligand>
</feature>
<feature type="site" description="Important for catalytic activity" evidence="12">
    <location>
        <position position="320"/>
    </location>
</feature>
<evidence type="ECO:0000256" key="6">
    <source>
        <dbReference type="ARBA" id="ARBA00022801"/>
    </source>
</evidence>
<accession>A0A9P8KZY3</accession>
<feature type="compositionally biased region" description="Polar residues" evidence="14">
    <location>
        <begin position="545"/>
        <end position="559"/>
    </location>
</feature>
<feature type="compositionally biased region" description="Basic and acidic residues" evidence="14">
    <location>
        <begin position="421"/>
        <end position="432"/>
    </location>
</feature>
<evidence type="ECO:0000256" key="3">
    <source>
        <dbReference type="ARBA" id="ARBA00013541"/>
    </source>
</evidence>
<dbReference type="PANTHER" id="PTHR22748:SF4">
    <property type="entry name" value="DNA-(APURINIC OR APYRIMIDINIC SITE) ENDONUCLEASE 2"/>
    <property type="match status" value="1"/>
</dbReference>
<evidence type="ECO:0000256" key="2">
    <source>
        <dbReference type="ARBA" id="ARBA00007092"/>
    </source>
</evidence>
<evidence type="ECO:0000259" key="15">
    <source>
        <dbReference type="PROSITE" id="PS51999"/>
    </source>
</evidence>
<dbReference type="PROSITE" id="PS00726">
    <property type="entry name" value="AP_NUCLEASE_F1_1"/>
    <property type="match status" value="1"/>
</dbReference>
<feature type="region of interest" description="Disordered" evidence="14">
    <location>
        <begin position="412"/>
        <end position="594"/>
    </location>
</feature>
<feature type="binding site" evidence="11">
    <location>
        <position position="76"/>
    </location>
    <ligand>
        <name>Mg(2+)</name>
        <dbReference type="ChEBI" id="CHEBI:18420"/>
        <label>1</label>
    </ligand>
</feature>
<evidence type="ECO:0000313" key="17">
    <source>
        <dbReference type="Proteomes" id="UP000698800"/>
    </source>
</evidence>
<dbReference type="PROSITE" id="PS51435">
    <property type="entry name" value="AP_NUCLEASE_F1_4"/>
    <property type="match status" value="1"/>
</dbReference>
<evidence type="ECO:0000313" key="16">
    <source>
        <dbReference type="EMBL" id="KAH0536258.1"/>
    </source>
</evidence>
<dbReference type="Pfam" id="PF03372">
    <property type="entry name" value="Exo_endo_phos"/>
    <property type="match status" value="1"/>
</dbReference>
<comment type="cofactor">
    <cofactor evidence="11">
        <name>Mg(2+)</name>
        <dbReference type="ChEBI" id="CHEBI:18420"/>
    </cofactor>
    <cofactor evidence="11">
        <name>Mn(2+)</name>
        <dbReference type="ChEBI" id="CHEBI:29035"/>
    </cofactor>
    <text evidence="11">Probably binds two magnesium or manganese ions per subunit.</text>
</comment>
<evidence type="ECO:0000256" key="8">
    <source>
        <dbReference type="ARBA" id="ARBA00022842"/>
    </source>
</evidence>
<evidence type="ECO:0000256" key="1">
    <source>
        <dbReference type="ARBA" id="ARBA00001936"/>
    </source>
</evidence>
<dbReference type="InterPro" id="IPR005135">
    <property type="entry name" value="Endo/exonuclease/phosphatase"/>
</dbReference>
<feature type="compositionally biased region" description="Polar residues" evidence="14">
    <location>
        <begin position="525"/>
        <end position="535"/>
    </location>
</feature>
<gene>
    <name evidence="16" type="ORF">FGG08_006853</name>
</gene>
<evidence type="ECO:0000256" key="13">
    <source>
        <dbReference type="PROSITE-ProRule" id="PRU01343"/>
    </source>
</evidence>
<feature type="domain" description="GRF-type" evidence="15">
    <location>
        <begin position="626"/>
        <end position="654"/>
    </location>
</feature>
<feature type="active site" description="Proton acceptor" evidence="10">
    <location>
        <position position="346"/>
    </location>
</feature>
<dbReference type="PROSITE" id="PS51999">
    <property type="entry name" value="ZF_GRF"/>
    <property type="match status" value="1"/>
</dbReference>
<comment type="caution">
    <text evidence="16">The sequence shown here is derived from an EMBL/GenBank/DDBJ whole genome shotgun (WGS) entry which is preliminary data.</text>
</comment>
<organism evidence="16 17">
    <name type="scientific">Glutinoglossum americanum</name>
    <dbReference type="NCBI Taxonomy" id="1670608"/>
    <lineage>
        <taxon>Eukaryota</taxon>
        <taxon>Fungi</taxon>
        <taxon>Dikarya</taxon>
        <taxon>Ascomycota</taxon>
        <taxon>Pezizomycotina</taxon>
        <taxon>Geoglossomycetes</taxon>
        <taxon>Geoglossales</taxon>
        <taxon>Geoglossaceae</taxon>
        <taxon>Glutinoglossum</taxon>
    </lineage>
</organism>
<evidence type="ECO:0000256" key="10">
    <source>
        <dbReference type="PIRSR" id="PIRSR604808-1"/>
    </source>
</evidence>
<dbReference type="AlphaFoldDB" id="A0A9P8KZY3"/>
<dbReference type="Gene3D" id="3.60.10.10">
    <property type="entry name" value="Endonuclease/exonuclease/phosphatase"/>
    <property type="match status" value="1"/>
</dbReference>
<dbReference type="InterPro" id="IPR036691">
    <property type="entry name" value="Endo/exonu/phosph_ase_sf"/>
</dbReference>
<feature type="active site" evidence="10">
    <location>
        <position position="189"/>
    </location>
</feature>
<keyword evidence="9" id="KW-0539">Nucleus</keyword>
<dbReference type="CDD" id="cd09088">
    <property type="entry name" value="Ape2-like_AP-endo"/>
    <property type="match status" value="1"/>
</dbReference>
<dbReference type="SUPFAM" id="SSF56219">
    <property type="entry name" value="DNase I-like"/>
    <property type="match status" value="1"/>
</dbReference>
<evidence type="ECO:0000256" key="12">
    <source>
        <dbReference type="PIRSR" id="PIRSR604808-3"/>
    </source>
</evidence>
<dbReference type="InterPro" id="IPR004808">
    <property type="entry name" value="AP_endonuc_1"/>
</dbReference>
<dbReference type="GO" id="GO:0008270">
    <property type="term" value="F:zinc ion binding"/>
    <property type="evidence" value="ECO:0007669"/>
    <property type="project" value="UniProtKB-KW"/>
</dbReference>